<accession>A0A183PGB4</accession>
<dbReference type="AlphaFoldDB" id="A0A183PGB4"/>
<organism evidence="1 2">
    <name type="scientific">Schistosoma mattheei</name>
    <dbReference type="NCBI Taxonomy" id="31246"/>
    <lineage>
        <taxon>Eukaryota</taxon>
        <taxon>Metazoa</taxon>
        <taxon>Spiralia</taxon>
        <taxon>Lophotrochozoa</taxon>
        <taxon>Platyhelminthes</taxon>
        <taxon>Trematoda</taxon>
        <taxon>Digenea</taxon>
        <taxon>Strigeidida</taxon>
        <taxon>Schistosomatoidea</taxon>
        <taxon>Schistosomatidae</taxon>
        <taxon>Schistosoma</taxon>
    </lineage>
</organism>
<sequence>MTAFSKMLQKMPTAITDLSINVKQLLLKSNEREQPHQFDRGISSQRFSLSSEEKLQMLDTGLQHKETRNRFMAMVTRLSSDGPKTSISYALSHLLTPEVASKFTLLGTSSKRALQKCRFYGCIWSDSYLLFKLQVH</sequence>
<name>A0A183PGB4_9TREM</name>
<evidence type="ECO:0000313" key="2">
    <source>
        <dbReference type="Proteomes" id="UP000269396"/>
    </source>
</evidence>
<dbReference type="EMBL" id="UZAL01033462">
    <property type="protein sequence ID" value="VDP63445.1"/>
    <property type="molecule type" value="Genomic_DNA"/>
</dbReference>
<keyword evidence="2" id="KW-1185">Reference proteome</keyword>
<gene>
    <name evidence="1" type="ORF">SMTD_LOCUS13400</name>
</gene>
<proteinExistence type="predicted"/>
<reference evidence="1 2" key="1">
    <citation type="submission" date="2018-11" db="EMBL/GenBank/DDBJ databases">
        <authorList>
            <consortium name="Pathogen Informatics"/>
        </authorList>
    </citation>
    <scope>NUCLEOTIDE SEQUENCE [LARGE SCALE GENOMIC DNA]</scope>
    <source>
        <strain>Denwood</strain>
        <strain evidence="2">Zambia</strain>
    </source>
</reference>
<dbReference type="Pfam" id="PF16064">
    <property type="entry name" value="DUF4806"/>
    <property type="match status" value="1"/>
</dbReference>
<protein>
    <submittedName>
        <fullName evidence="1">Uncharacterized protein</fullName>
    </submittedName>
</protein>
<evidence type="ECO:0000313" key="1">
    <source>
        <dbReference type="EMBL" id="VDP63445.1"/>
    </source>
</evidence>
<dbReference type="Proteomes" id="UP000269396">
    <property type="component" value="Unassembled WGS sequence"/>
</dbReference>
<dbReference type="InterPro" id="IPR032071">
    <property type="entry name" value="DUF4806"/>
</dbReference>